<evidence type="ECO:0000259" key="1">
    <source>
        <dbReference type="Pfam" id="PF01979"/>
    </source>
</evidence>
<name>A0ABP1DU95_9APHY</name>
<dbReference type="InterPro" id="IPR011059">
    <property type="entry name" value="Metal-dep_hydrolase_composite"/>
</dbReference>
<dbReference type="InterPro" id="IPR057744">
    <property type="entry name" value="OTAase-like"/>
</dbReference>
<gene>
    <name evidence="2" type="ORF">GFSPODELE1_LOCUS8320</name>
</gene>
<dbReference type="InterPro" id="IPR006680">
    <property type="entry name" value="Amidohydro-rel"/>
</dbReference>
<dbReference type="SUPFAM" id="SSF51556">
    <property type="entry name" value="Metallo-dependent hydrolases"/>
    <property type="match status" value="1"/>
</dbReference>
<dbReference type="EMBL" id="OZ037949">
    <property type="protein sequence ID" value="CAL1711386.1"/>
    <property type="molecule type" value="Genomic_DNA"/>
</dbReference>
<dbReference type="SUPFAM" id="SSF51338">
    <property type="entry name" value="Composite domain of metallo-dependent hydrolases"/>
    <property type="match status" value="1"/>
</dbReference>
<reference evidence="3" key="1">
    <citation type="submission" date="2024-04" db="EMBL/GenBank/DDBJ databases">
        <authorList>
            <person name="Shaw F."/>
            <person name="Minotto A."/>
        </authorList>
    </citation>
    <scope>NUCLEOTIDE SEQUENCE [LARGE SCALE GENOMIC DNA]</scope>
</reference>
<dbReference type="PANTHER" id="PTHR43135:SF3">
    <property type="entry name" value="ALPHA-D-RIBOSE 1-METHYLPHOSPHONATE 5-TRIPHOSPHATE DIPHOSPHATASE"/>
    <property type="match status" value="1"/>
</dbReference>
<dbReference type="PANTHER" id="PTHR43135">
    <property type="entry name" value="ALPHA-D-RIBOSE 1-METHYLPHOSPHONATE 5-TRIPHOSPHATE DIPHOSPHATASE"/>
    <property type="match status" value="1"/>
</dbReference>
<evidence type="ECO:0000313" key="3">
    <source>
        <dbReference type="Proteomes" id="UP001497453"/>
    </source>
</evidence>
<protein>
    <recommendedName>
        <fullName evidence="1">Amidohydrolase-related domain-containing protein</fullName>
    </recommendedName>
</protein>
<dbReference type="Pfam" id="PF01979">
    <property type="entry name" value="Amidohydro_1"/>
    <property type="match status" value="1"/>
</dbReference>
<sequence length="479" mass="51541">MSPYPGSPEKTRDSLLPKLAVKPWIRPSPQPLVLRNAFVVDPTSSSLLPELQDVSIVKGHVQSIKPSSERFIHSLFERRGNEQPPTVVDLKGKYLCPGLIDSHVHATAVPGVKTMSELVQTPDELIHLRSTYVLREMLLRGFTTVRDTGKSRPIFTYASFSSNFRSGGGSKALANAISEGLILGPRLIQCGKALSQTGGHSDFGPVGSSTGCCAGHSQSLGRTCDGVPQVLKATREELKSGADFIKIMCGGGVASPTDSVESVQFTAEEIQAITTTCRQMGGIHTTAHAYTDSSVRHAIDNGVLGIEHGNLISRETAALMAQKGIFLTPTLSCYGIMVRPPFEDFLPPDGKVKNEQVMEKGLDALLIADEAGVVICYGSDLLTSMQALQTEEFTVRASVLSSPKVLQHATSNASKMLRDNKIGRIQPGSYADILVLDANPLDDVTILDWPEDHLYAVIKEGRVVSSRLEKLPADTLLSG</sequence>
<dbReference type="Proteomes" id="UP001497453">
    <property type="component" value="Chromosome 6"/>
</dbReference>
<evidence type="ECO:0000313" key="2">
    <source>
        <dbReference type="EMBL" id="CAL1711386.1"/>
    </source>
</evidence>
<feature type="domain" description="Amidohydrolase-related" evidence="1">
    <location>
        <begin position="94"/>
        <end position="464"/>
    </location>
</feature>
<dbReference type="Gene3D" id="2.30.40.10">
    <property type="entry name" value="Urease, subunit C, domain 1"/>
    <property type="match status" value="1"/>
</dbReference>
<dbReference type="CDD" id="cd01299">
    <property type="entry name" value="Met_dep_hydrolase_A"/>
    <property type="match status" value="1"/>
</dbReference>
<organism evidence="2 3">
    <name type="scientific">Somion occarium</name>
    <dbReference type="NCBI Taxonomy" id="3059160"/>
    <lineage>
        <taxon>Eukaryota</taxon>
        <taxon>Fungi</taxon>
        <taxon>Dikarya</taxon>
        <taxon>Basidiomycota</taxon>
        <taxon>Agaricomycotina</taxon>
        <taxon>Agaricomycetes</taxon>
        <taxon>Polyporales</taxon>
        <taxon>Cerrenaceae</taxon>
        <taxon>Somion</taxon>
    </lineage>
</organism>
<keyword evidence="3" id="KW-1185">Reference proteome</keyword>
<accession>A0ABP1DU95</accession>
<dbReference type="Gene3D" id="3.20.20.140">
    <property type="entry name" value="Metal-dependent hydrolases"/>
    <property type="match status" value="1"/>
</dbReference>
<proteinExistence type="predicted"/>
<dbReference type="InterPro" id="IPR032466">
    <property type="entry name" value="Metal_Hydrolase"/>
</dbReference>
<dbReference type="InterPro" id="IPR051781">
    <property type="entry name" value="Metallo-dep_Hydrolase"/>
</dbReference>